<evidence type="ECO:0000313" key="2">
    <source>
        <dbReference type="Proteomes" id="UP000001261"/>
    </source>
</evidence>
<dbReference type="VEuPathDB" id="FungiDB:CIMG_13586"/>
<dbReference type="EMBL" id="GG704915">
    <property type="protein sequence ID" value="EAS27932.1"/>
    <property type="molecule type" value="Genomic_DNA"/>
</dbReference>
<reference evidence="2" key="1">
    <citation type="journal article" date="2009" name="Genome Res.">
        <title>Comparative genomic analyses of the human fungal pathogens Coccidioides and their relatives.</title>
        <authorList>
            <person name="Sharpton T.J."/>
            <person name="Stajich J.E."/>
            <person name="Rounsley S.D."/>
            <person name="Gardner M.J."/>
            <person name="Wortman J.R."/>
            <person name="Jordar V.S."/>
            <person name="Maiti R."/>
            <person name="Kodira C.D."/>
            <person name="Neafsey D.E."/>
            <person name="Zeng Q."/>
            <person name="Hung C.-Y."/>
            <person name="McMahan C."/>
            <person name="Muszewska A."/>
            <person name="Grynberg M."/>
            <person name="Mandel M.A."/>
            <person name="Kellner E.M."/>
            <person name="Barker B.M."/>
            <person name="Galgiani J.N."/>
            <person name="Orbach M.J."/>
            <person name="Kirkland T.N."/>
            <person name="Cole G.T."/>
            <person name="Henn M.R."/>
            <person name="Birren B.W."/>
            <person name="Taylor J.W."/>
        </authorList>
    </citation>
    <scope>NUCLEOTIDE SEQUENCE [LARGE SCALE GENOMIC DNA]</scope>
    <source>
        <strain evidence="2">RS</strain>
    </source>
</reference>
<reference evidence="2" key="2">
    <citation type="journal article" date="2010" name="Genome Res.">
        <title>Population genomic sequencing of Coccidioides fungi reveals recent hybridization and transposon control.</title>
        <authorList>
            <person name="Neafsey D.E."/>
            <person name="Barker B.M."/>
            <person name="Sharpton T.J."/>
            <person name="Stajich J.E."/>
            <person name="Park D.J."/>
            <person name="Whiston E."/>
            <person name="Hung C.-Y."/>
            <person name="McMahan C."/>
            <person name="White J."/>
            <person name="Sykes S."/>
            <person name="Heiman D."/>
            <person name="Young S."/>
            <person name="Zeng Q."/>
            <person name="Abouelleil A."/>
            <person name="Aftuck L."/>
            <person name="Bessette D."/>
            <person name="Brown A."/>
            <person name="FitzGerald M."/>
            <person name="Lui A."/>
            <person name="Macdonald J.P."/>
            <person name="Priest M."/>
            <person name="Orbach M.J."/>
            <person name="Galgiani J.N."/>
            <person name="Kirkland T.N."/>
            <person name="Cole G.T."/>
            <person name="Birren B.W."/>
            <person name="Henn M.R."/>
            <person name="Taylor J.W."/>
            <person name="Rounsley S.D."/>
        </authorList>
    </citation>
    <scope>GENOME REANNOTATION</scope>
    <source>
        <strain evidence="2">RS</strain>
    </source>
</reference>
<dbReference type="GeneID" id="24165213"/>
<sequence length="234" mass="25969">MNSLPTPTIKSFDLVADFLEHILHGSASSTTLIVCWTREKFIQKLISSIQLQSRQTEGEEHPTSEEAPILSSTLLSNTIDILDKSRRVTLSFCPSLEHLRAYLGTSNKWPGPRLNPENGPDTEQPLLAILSPIALHFHTSQFSAQGISRTLALAVEAASRKSTRLVLCECQDLNAGEEEHAFSNNPWDMAVPLLNSSTTSRQPVEISAAQTVQIRRIAKKWFHFDQTEREAAGP</sequence>
<accession>A0A0E1RVT3</accession>
<name>A0A0E1RVT3_COCIM</name>
<evidence type="ECO:0000313" key="1">
    <source>
        <dbReference type="EMBL" id="EAS27932.1"/>
    </source>
</evidence>
<organism evidence="1 2">
    <name type="scientific">Coccidioides immitis (strain RS)</name>
    <name type="common">Valley fever fungus</name>
    <dbReference type="NCBI Taxonomy" id="246410"/>
    <lineage>
        <taxon>Eukaryota</taxon>
        <taxon>Fungi</taxon>
        <taxon>Dikarya</taxon>
        <taxon>Ascomycota</taxon>
        <taxon>Pezizomycotina</taxon>
        <taxon>Eurotiomycetes</taxon>
        <taxon>Eurotiomycetidae</taxon>
        <taxon>Onygenales</taxon>
        <taxon>Onygenaceae</taxon>
        <taxon>Coccidioides</taxon>
    </lineage>
</organism>
<dbReference type="RefSeq" id="XP_001239515.1">
    <property type="nucleotide sequence ID" value="XM_001239514.1"/>
</dbReference>
<dbReference type="AlphaFoldDB" id="A0A0E1RVT3"/>
<dbReference type="OMA" id="DTHLIVC"/>
<protein>
    <submittedName>
        <fullName evidence="1">Uncharacterized protein</fullName>
    </submittedName>
</protein>
<dbReference type="OrthoDB" id="5391496at2759"/>
<gene>
    <name evidence="1" type="ORF">CIMG_13586</name>
</gene>
<proteinExistence type="predicted"/>
<keyword evidence="2" id="KW-1185">Reference proteome</keyword>
<dbReference type="InParanoid" id="A0A0E1RVT3"/>
<dbReference type="Proteomes" id="UP000001261">
    <property type="component" value="Unassembled WGS sequence"/>
</dbReference>
<dbReference type="KEGG" id="cim:CIMG_13586"/>